<dbReference type="Proteomes" id="UP000713596">
    <property type="component" value="Unassembled WGS sequence"/>
</dbReference>
<dbReference type="EMBL" id="JAHLFP010000035">
    <property type="protein sequence ID" value="MBU3806140.1"/>
    <property type="molecule type" value="Genomic_DNA"/>
</dbReference>
<reference evidence="4" key="1">
    <citation type="journal article" date="2021" name="PeerJ">
        <title>Extensive microbial diversity within the chicken gut microbiome revealed by metagenomics and culture.</title>
        <authorList>
            <person name="Gilroy R."/>
            <person name="Ravi A."/>
            <person name="Getino M."/>
            <person name="Pursley I."/>
            <person name="Horton D.L."/>
            <person name="Alikhan N.F."/>
            <person name="Baker D."/>
            <person name="Gharbi K."/>
            <person name="Hall N."/>
            <person name="Watson M."/>
            <person name="Adriaenssens E.M."/>
            <person name="Foster-Nyarko E."/>
            <person name="Jarju S."/>
            <person name="Secka A."/>
            <person name="Antonio M."/>
            <person name="Oren A."/>
            <person name="Chaudhuri R.R."/>
            <person name="La Ragione R."/>
            <person name="Hildebrand F."/>
            <person name="Pallen M.J."/>
        </authorList>
    </citation>
    <scope>NUCLEOTIDE SEQUENCE</scope>
    <source>
        <strain evidence="4">B5_2728</strain>
    </source>
</reference>
<dbReference type="CDD" id="cd05237">
    <property type="entry name" value="UDP_invert_4-6DH_SDR_e"/>
    <property type="match status" value="1"/>
</dbReference>
<evidence type="ECO:0000256" key="1">
    <source>
        <dbReference type="ARBA" id="ARBA00007430"/>
    </source>
</evidence>
<protein>
    <submittedName>
        <fullName evidence="4">Polysaccharide biosynthesis protein</fullName>
    </submittedName>
</protein>
<evidence type="ECO:0000259" key="3">
    <source>
        <dbReference type="Pfam" id="PF02719"/>
    </source>
</evidence>
<dbReference type="SUPFAM" id="SSF53335">
    <property type="entry name" value="S-adenosyl-L-methionine-dependent methyltransferases"/>
    <property type="match status" value="1"/>
</dbReference>
<reference evidence="4" key="2">
    <citation type="submission" date="2021-04" db="EMBL/GenBank/DDBJ databases">
        <authorList>
            <person name="Gilroy R."/>
        </authorList>
    </citation>
    <scope>NUCLEOTIDE SEQUENCE</scope>
    <source>
        <strain evidence="4">B5_2728</strain>
    </source>
</reference>
<dbReference type="Pfam" id="PF02719">
    <property type="entry name" value="Polysacc_synt_2"/>
    <property type="match status" value="1"/>
</dbReference>
<dbReference type="InterPro" id="IPR003869">
    <property type="entry name" value="Polysac_CapD-like"/>
</dbReference>
<dbReference type="InterPro" id="IPR036291">
    <property type="entry name" value="NAD(P)-bd_dom_sf"/>
</dbReference>
<organism evidence="4 5">
    <name type="scientific">Candidatus Allofournierella pullistercoris</name>
    <dbReference type="NCBI Taxonomy" id="2838597"/>
    <lineage>
        <taxon>Bacteria</taxon>
        <taxon>Bacillati</taxon>
        <taxon>Bacillota</taxon>
        <taxon>Clostridia</taxon>
        <taxon>Eubacteriales</taxon>
        <taxon>Oscillospiraceae</taxon>
        <taxon>Allofournierella</taxon>
    </lineage>
</organism>
<dbReference type="PANTHER" id="PTHR43318">
    <property type="entry name" value="UDP-N-ACETYLGLUCOSAMINE 4,6-DEHYDRATASE"/>
    <property type="match status" value="1"/>
</dbReference>
<name>A0A948WRD9_9FIRM</name>
<evidence type="ECO:0000256" key="2">
    <source>
        <dbReference type="SAM" id="Phobius"/>
    </source>
</evidence>
<dbReference type="PANTHER" id="PTHR43318:SF1">
    <property type="entry name" value="POLYSACCHARIDE BIOSYNTHESIS PROTEIN EPSC-RELATED"/>
    <property type="match status" value="1"/>
</dbReference>
<keyword evidence="2" id="KW-0472">Membrane</keyword>
<evidence type="ECO:0000313" key="4">
    <source>
        <dbReference type="EMBL" id="MBU3806140.1"/>
    </source>
</evidence>
<sequence>MTDKIGGFASRFRKQILVAFDILVLTLCYLAPWVLINSRASYTQYSSLLVASCFLFVCCFEIVYVLMGMYDSLWRYAEVVEFFRLCTASALAIVMFVASSLLIFRGTSGQVPISVYFLSAMFASAVTMYSRLVYRMYRNVKLGQKGGNKARRTLLIGAGDAASTLLHEQFKKPSPDMNIICCVDDAPEKQGRYIMGIQILGTTDDIPEIVEQCEIESILLAIPTMDEENKRRVLSICNKTKCNVKILPDIVKMITDGKDLASRIRDVRVEDLLGREEIHLSGQITDFLKGKRVMVTGGGGSIGSELCRQIASCQPSQLIVVDIYENSAYAIQQELRRKYGDSLSLQVQIASVRDAAKMDVLFEHYRPEIVFHAAAHKHVPLMEDGPEEAIKNNVFGTYNVARSAHRYGAERFVLISTDKAVNPTNVMGASKRLCEMVVQAMAQRSKTRFAAVRFGNVLGSNGSVIPLFKEQIACGGPVTVTHPDIVRYFMTISEAVSLVLEAGFMATGGEIFVLDMGKPMRILDLAENLIKLSGFIPYRDIEIKFTGLRPGEKLYEELLMDEEGLQKTSNRKIYIGAPINLDNELFFHQLSDLKELAGNNESSRLVQKLLEVVPTFHHNTN</sequence>
<feature type="transmembrane region" description="Helical" evidence="2">
    <location>
        <begin position="115"/>
        <end position="134"/>
    </location>
</feature>
<keyword evidence="2" id="KW-1133">Transmembrane helix</keyword>
<dbReference type="AlphaFoldDB" id="A0A948WRD9"/>
<feature type="transmembrane region" description="Helical" evidence="2">
    <location>
        <begin position="16"/>
        <end position="36"/>
    </location>
</feature>
<dbReference type="InterPro" id="IPR029063">
    <property type="entry name" value="SAM-dependent_MTases_sf"/>
</dbReference>
<feature type="transmembrane region" description="Helical" evidence="2">
    <location>
        <begin position="82"/>
        <end position="103"/>
    </location>
</feature>
<evidence type="ECO:0000313" key="5">
    <source>
        <dbReference type="Proteomes" id="UP000713596"/>
    </source>
</evidence>
<proteinExistence type="inferred from homology"/>
<comment type="caution">
    <text evidence="4">The sequence shown here is derived from an EMBL/GenBank/DDBJ whole genome shotgun (WGS) entry which is preliminary data.</text>
</comment>
<accession>A0A948WRD9</accession>
<keyword evidence="2" id="KW-0812">Transmembrane</keyword>
<feature type="transmembrane region" description="Helical" evidence="2">
    <location>
        <begin position="48"/>
        <end position="70"/>
    </location>
</feature>
<dbReference type="Pfam" id="PF13727">
    <property type="entry name" value="CoA_binding_3"/>
    <property type="match status" value="1"/>
</dbReference>
<dbReference type="InterPro" id="IPR051203">
    <property type="entry name" value="Polysaccharide_Synthase-Rel"/>
</dbReference>
<comment type="similarity">
    <text evidence="1">Belongs to the polysaccharide synthase family.</text>
</comment>
<dbReference type="SUPFAM" id="SSF51735">
    <property type="entry name" value="NAD(P)-binding Rossmann-fold domains"/>
    <property type="match status" value="1"/>
</dbReference>
<feature type="domain" description="Polysaccharide biosynthesis protein CapD-like" evidence="3">
    <location>
        <begin position="293"/>
        <end position="575"/>
    </location>
</feature>
<dbReference type="Gene3D" id="3.40.50.720">
    <property type="entry name" value="NAD(P)-binding Rossmann-like Domain"/>
    <property type="match status" value="2"/>
</dbReference>
<gene>
    <name evidence="4" type="ORF">H9882_04535</name>
</gene>